<dbReference type="SUPFAM" id="SSF52540">
    <property type="entry name" value="P-loop containing nucleoside triphosphate hydrolases"/>
    <property type="match status" value="1"/>
</dbReference>
<dbReference type="InterPro" id="IPR050166">
    <property type="entry name" value="ABC_transporter_ATP-bind"/>
</dbReference>
<keyword evidence="3" id="KW-0547">Nucleotide-binding</keyword>
<reference evidence="9" key="1">
    <citation type="journal article" date="2019" name="Int. J. Syst. Evol. Microbiol.">
        <title>The Global Catalogue of Microorganisms (GCM) 10K type strain sequencing project: providing services to taxonomists for standard genome sequencing and annotation.</title>
        <authorList>
            <consortium name="The Broad Institute Genomics Platform"/>
            <consortium name="The Broad Institute Genome Sequencing Center for Infectious Disease"/>
            <person name="Wu L."/>
            <person name="Ma J."/>
        </authorList>
    </citation>
    <scope>NUCLEOTIDE SEQUENCE [LARGE SCALE GENOMIC DNA]</scope>
    <source>
        <strain evidence="9">CGMCC 1.12942</strain>
    </source>
</reference>
<dbReference type="PANTHER" id="PTHR42788">
    <property type="entry name" value="TAURINE IMPORT ATP-BINDING PROTEIN-RELATED"/>
    <property type="match status" value="1"/>
</dbReference>
<keyword evidence="2" id="KW-1003">Cell membrane</keyword>
<evidence type="ECO:0000256" key="2">
    <source>
        <dbReference type="ARBA" id="ARBA00022475"/>
    </source>
</evidence>
<accession>A0ABW2RJI5</accession>
<organism evidence="8 9">
    <name type="scientific">Laceyella putida</name>
    <dbReference type="NCBI Taxonomy" id="110101"/>
    <lineage>
        <taxon>Bacteria</taxon>
        <taxon>Bacillati</taxon>
        <taxon>Bacillota</taxon>
        <taxon>Bacilli</taxon>
        <taxon>Bacillales</taxon>
        <taxon>Thermoactinomycetaceae</taxon>
        <taxon>Laceyella</taxon>
    </lineage>
</organism>
<sequence>MSRTNQGIALTIRKVKKQYGQRQVLHEVDLQVKSGEFIAIVGQSGCGKSTLLRLLAGLERPTAGEILQNGQPLKKINGMARVMFQNPRLLPWKTVYGNVSLGARHIQTKEVKKAQILTLLDRVGLRTHADDWPATLSGGQQQRVALARALLSRPPLLLLDEPLGALDALTRMEMQQLILQLWQEHRFTALLVTHDVEEAVAMADRIILLRNGRVALNAPIPLPHPRQRSQPEFAQLVGEILSEVMNPASLAHQSLQRKDEPDELHQSEREIFSGQETDEIVRSLTARTFFDRIHFK</sequence>
<comment type="caution">
    <text evidence="8">The sequence shown here is derived from an EMBL/GenBank/DDBJ whole genome shotgun (WGS) entry which is preliminary data.</text>
</comment>
<dbReference type="Gene3D" id="3.40.50.300">
    <property type="entry name" value="P-loop containing nucleotide triphosphate hydrolases"/>
    <property type="match status" value="1"/>
</dbReference>
<evidence type="ECO:0000256" key="3">
    <source>
        <dbReference type="ARBA" id="ARBA00022741"/>
    </source>
</evidence>
<dbReference type="SMART" id="SM00382">
    <property type="entry name" value="AAA"/>
    <property type="match status" value="1"/>
</dbReference>
<feature type="domain" description="ABC transporter" evidence="7">
    <location>
        <begin position="10"/>
        <end position="236"/>
    </location>
</feature>
<keyword evidence="5" id="KW-1278">Translocase</keyword>
<proteinExistence type="predicted"/>
<dbReference type="PANTHER" id="PTHR42788:SF17">
    <property type="entry name" value="ALIPHATIC SULFONATES IMPORT ATP-BINDING PROTEIN SSUB"/>
    <property type="match status" value="1"/>
</dbReference>
<keyword evidence="6" id="KW-0472">Membrane</keyword>
<dbReference type="RefSeq" id="WP_379864442.1">
    <property type="nucleotide sequence ID" value="NZ_JBHTBW010000020.1"/>
</dbReference>
<keyword evidence="4 8" id="KW-0067">ATP-binding</keyword>
<dbReference type="EMBL" id="JBHTBW010000020">
    <property type="protein sequence ID" value="MFC7441151.1"/>
    <property type="molecule type" value="Genomic_DNA"/>
</dbReference>
<name>A0ABW2RJI5_9BACL</name>
<dbReference type="PROSITE" id="PS50893">
    <property type="entry name" value="ABC_TRANSPORTER_2"/>
    <property type="match status" value="1"/>
</dbReference>
<dbReference type="InterPro" id="IPR027417">
    <property type="entry name" value="P-loop_NTPase"/>
</dbReference>
<dbReference type="Proteomes" id="UP001596500">
    <property type="component" value="Unassembled WGS sequence"/>
</dbReference>
<evidence type="ECO:0000256" key="6">
    <source>
        <dbReference type="ARBA" id="ARBA00023136"/>
    </source>
</evidence>
<gene>
    <name evidence="8" type="ORF">ACFQNG_08280</name>
</gene>
<evidence type="ECO:0000256" key="5">
    <source>
        <dbReference type="ARBA" id="ARBA00022967"/>
    </source>
</evidence>
<protein>
    <submittedName>
        <fullName evidence="8">ABC transporter ATP-binding protein</fullName>
    </submittedName>
</protein>
<dbReference type="PROSITE" id="PS00211">
    <property type="entry name" value="ABC_TRANSPORTER_1"/>
    <property type="match status" value="1"/>
</dbReference>
<dbReference type="InterPro" id="IPR017871">
    <property type="entry name" value="ABC_transporter-like_CS"/>
</dbReference>
<evidence type="ECO:0000256" key="1">
    <source>
        <dbReference type="ARBA" id="ARBA00022448"/>
    </source>
</evidence>
<evidence type="ECO:0000259" key="7">
    <source>
        <dbReference type="PROSITE" id="PS50893"/>
    </source>
</evidence>
<dbReference type="Pfam" id="PF00005">
    <property type="entry name" value="ABC_tran"/>
    <property type="match status" value="1"/>
</dbReference>
<keyword evidence="9" id="KW-1185">Reference proteome</keyword>
<dbReference type="InterPro" id="IPR003439">
    <property type="entry name" value="ABC_transporter-like_ATP-bd"/>
</dbReference>
<dbReference type="InterPro" id="IPR003593">
    <property type="entry name" value="AAA+_ATPase"/>
</dbReference>
<evidence type="ECO:0000313" key="8">
    <source>
        <dbReference type="EMBL" id="MFC7441151.1"/>
    </source>
</evidence>
<evidence type="ECO:0000313" key="9">
    <source>
        <dbReference type="Proteomes" id="UP001596500"/>
    </source>
</evidence>
<dbReference type="GO" id="GO:0005524">
    <property type="term" value="F:ATP binding"/>
    <property type="evidence" value="ECO:0007669"/>
    <property type="project" value="UniProtKB-KW"/>
</dbReference>
<evidence type="ECO:0000256" key="4">
    <source>
        <dbReference type="ARBA" id="ARBA00022840"/>
    </source>
</evidence>
<keyword evidence="1" id="KW-0813">Transport</keyword>